<dbReference type="GO" id="GO:0016747">
    <property type="term" value="F:acyltransferase activity, transferring groups other than amino-acyl groups"/>
    <property type="evidence" value="ECO:0007669"/>
    <property type="project" value="InterPro"/>
</dbReference>
<evidence type="ECO:0000259" key="3">
    <source>
        <dbReference type="PROSITE" id="PS51186"/>
    </source>
</evidence>
<dbReference type="Pfam" id="PF00583">
    <property type="entry name" value="Acetyltransf_1"/>
    <property type="match status" value="1"/>
</dbReference>
<evidence type="ECO:0000313" key="5">
    <source>
        <dbReference type="Proteomes" id="UP000317839"/>
    </source>
</evidence>
<keyword evidence="2" id="KW-0012">Acyltransferase</keyword>
<reference evidence="4 5" key="1">
    <citation type="submission" date="2019-06" db="EMBL/GenBank/DDBJ databases">
        <title>Draft genome of Aliikangiella marina GYP-15.</title>
        <authorList>
            <person name="Wang G."/>
        </authorList>
    </citation>
    <scope>NUCLEOTIDE SEQUENCE [LARGE SCALE GENOMIC DNA]</scope>
    <source>
        <strain evidence="4 5">GYP-15</strain>
    </source>
</reference>
<dbReference type="AlphaFoldDB" id="A0A545T4J4"/>
<organism evidence="4 5">
    <name type="scientific">Aliikangiella marina</name>
    <dbReference type="NCBI Taxonomy" id="1712262"/>
    <lineage>
        <taxon>Bacteria</taxon>
        <taxon>Pseudomonadati</taxon>
        <taxon>Pseudomonadota</taxon>
        <taxon>Gammaproteobacteria</taxon>
        <taxon>Oceanospirillales</taxon>
        <taxon>Pleioneaceae</taxon>
        <taxon>Aliikangiella</taxon>
    </lineage>
</organism>
<dbReference type="EMBL" id="VIKR01000005">
    <property type="protein sequence ID" value="TQV72144.1"/>
    <property type="molecule type" value="Genomic_DNA"/>
</dbReference>
<keyword evidence="1 4" id="KW-0808">Transferase</keyword>
<accession>A0A545T4J4</accession>
<protein>
    <submittedName>
        <fullName evidence="4">GNAT family N-acetyltransferase</fullName>
    </submittedName>
</protein>
<gene>
    <name evidence="4" type="ORF">FLL45_18155</name>
</gene>
<comment type="caution">
    <text evidence="4">The sequence shown here is derived from an EMBL/GenBank/DDBJ whole genome shotgun (WGS) entry which is preliminary data.</text>
</comment>
<proteinExistence type="predicted"/>
<dbReference type="PANTHER" id="PTHR43420">
    <property type="entry name" value="ACETYLTRANSFERASE"/>
    <property type="match status" value="1"/>
</dbReference>
<name>A0A545T4J4_9GAMM</name>
<dbReference type="PROSITE" id="PS51186">
    <property type="entry name" value="GNAT"/>
    <property type="match status" value="1"/>
</dbReference>
<dbReference type="InterPro" id="IPR016181">
    <property type="entry name" value="Acyl_CoA_acyltransferase"/>
</dbReference>
<evidence type="ECO:0000256" key="1">
    <source>
        <dbReference type="ARBA" id="ARBA00022679"/>
    </source>
</evidence>
<dbReference type="SUPFAM" id="SSF55729">
    <property type="entry name" value="Acyl-CoA N-acyltransferases (Nat)"/>
    <property type="match status" value="1"/>
</dbReference>
<dbReference type="OrthoDB" id="27442at2"/>
<keyword evidence="5" id="KW-1185">Reference proteome</keyword>
<sequence>MNIRDIYRNEYLALGQLMADVYANLEDFPSKEEQPEYYQMLLDIGKFSEQENTRVIVAKDDENNLLGGLVYFSDMAHYGSGGEAPKVKNASGIRLLGVGENARGQGVGKALTDYCIQQAKADGNQQVILHTTQAMDIAWKMYEGLGFIRSADLDFRQKDLPVYGFRLAI</sequence>
<dbReference type="Gene3D" id="3.40.630.30">
    <property type="match status" value="1"/>
</dbReference>
<dbReference type="Proteomes" id="UP000317839">
    <property type="component" value="Unassembled WGS sequence"/>
</dbReference>
<evidence type="ECO:0000256" key="2">
    <source>
        <dbReference type="ARBA" id="ARBA00023315"/>
    </source>
</evidence>
<evidence type="ECO:0000313" key="4">
    <source>
        <dbReference type="EMBL" id="TQV72144.1"/>
    </source>
</evidence>
<feature type="domain" description="N-acetyltransferase" evidence="3">
    <location>
        <begin position="1"/>
        <end position="169"/>
    </location>
</feature>
<dbReference type="InterPro" id="IPR050680">
    <property type="entry name" value="YpeA/RimI_acetyltransf"/>
</dbReference>
<dbReference type="CDD" id="cd04301">
    <property type="entry name" value="NAT_SF"/>
    <property type="match status" value="1"/>
</dbReference>
<dbReference type="RefSeq" id="WP_142943474.1">
    <property type="nucleotide sequence ID" value="NZ_VIKR01000005.1"/>
</dbReference>
<dbReference type="InterPro" id="IPR000182">
    <property type="entry name" value="GNAT_dom"/>
</dbReference>